<keyword evidence="3" id="KW-1185">Reference proteome</keyword>
<dbReference type="Proteomes" id="UP000604046">
    <property type="component" value="Unassembled WGS sequence"/>
</dbReference>
<feature type="compositionally biased region" description="Basic and acidic residues" evidence="1">
    <location>
        <begin position="86"/>
        <end position="109"/>
    </location>
</feature>
<gene>
    <name evidence="2" type="ORF">SNAT2548_LOCUS20194</name>
</gene>
<proteinExistence type="predicted"/>
<feature type="region of interest" description="Disordered" evidence="1">
    <location>
        <begin position="79"/>
        <end position="226"/>
    </location>
</feature>
<dbReference type="EMBL" id="CAJNDS010002203">
    <property type="protein sequence ID" value="CAE7370252.1"/>
    <property type="molecule type" value="Genomic_DNA"/>
</dbReference>
<feature type="compositionally biased region" description="Low complexity" evidence="1">
    <location>
        <begin position="170"/>
        <end position="202"/>
    </location>
</feature>
<protein>
    <submittedName>
        <fullName evidence="2">Uncharacterized protein</fullName>
    </submittedName>
</protein>
<evidence type="ECO:0000313" key="2">
    <source>
        <dbReference type="EMBL" id="CAE7370252.1"/>
    </source>
</evidence>
<feature type="compositionally biased region" description="Pro residues" evidence="1">
    <location>
        <begin position="111"/>
        <end position="120"/>
    </location>
</feature>
<sequence length="226" mass="24574">QLRWGVLHATRIKFRSPSYSSSKWLSHHGEHLPLAPVVVMLETKGLGSILNSLECAFRQQPGAHVETLRQGQEFRWSSWSPQQVLDENHRQQSEMEMQRHREQAAEGRLPKPSPPPPAVPTPLNDPYAAPEVYAARPPPPPTPSPPTQNQPTPTPVTYAPPYPNGNTAGAAKATPKSTPSTPAPAPKASTTSPKPTTEIPAQRPAPAPTAQPGDTPYMPQSPTQTW</sequence>
<comment type="caution">
    <text evidence="2">The sequence shown here is derived from an EMBL/GenBank/DDBJ whole genome shotgun (WGS) entry which is preliminary data.</text>
</comment>
<accession>A0A812PZP0</accession>
<name>A0A812PZP0_9DINO</name>
<dbReference type="AlphaFoldDB" id="A0A812PZP0"/>
<evidence type="ECO:0000313" key="3">
    <source>
        <dbReference type="Proteomes" id="UP000604046"/>
    </source>
</evidence>
<evidence type="ECO:0000256" key="1">
    <source>
        <dbReference type="SAM" id="MobiDB-lite"/>
    </source>
</evidence>
<dbReference type="OrthoDB" id="429775at2759"/>
<feature type="non-terminal residue" evidence="2">
    <location>
        <position position="226"/>
    </location>
</feature>
<feature type="compositionally biased region" description="Pro residues" evidence="1">
    <location>
        <begin position="136"/>
        <end position="163"/>
    </location>
</feature>
<dbReference type="PRINTS" id="PR01217">
    <property type="entry name" value="PRICHEXTENSN"/>
</dbReference>
<organism evidence="2 3">
    <name type="scientific">Symbiodinium natans</name>
    <dbReference type="NCBI Taxonomy" id="878477"/>
    <lineage>
        <taxon>Eukaryota</taxon>
        <taxon>Sar</taxon>
        <taxon>Alveolata</taxon>
        <taxon>Dinophyceae</taxon>
        <taxon>Suessiales</taxon>
        <taxon>Symbiodiniaceae</taxon>
        <taxon>Symbiodinium</taxon>
    </lineage>
</organism>
<reference evidence="2" key="1">
    <citation type="submission" date="2021-02" db="EMBL/GenBank/DDBJ databases">
        <authorList>
            <person name="Dougan E. K."/>
            <person name="Rhodes N."/>
            <person name="Thang M."/>
            <person name="Chan C."/>
        </authorList>
    </citation>
    <scope>NUCLEOTIDE SEQUENCE</scope>
</reference>